<feature type="transmembrane region" description="Helical" evidence="1">
    <location>
        <begin position="540"/>
        <end position="562"/>
    </location>
</feature>
<feature type="transmembrane region" description="Helical" evidence="1">
    <location>
        <begin position="12"/>
        <end position="33"/>
    </location>
</feature>
<evidence type="ECO:0000313" key="2">
    <source>
        <dbReference type="EMBL" id="MBG3878608.1"/>
    </source>
</evidence>
<comment type="caution">
    <text evidence="2">The sequence shown here is derived from an EMBL/GenBank/DDBJ whole genome shotgun (WGS) entry which is preliminary data.</text>
</comment>
<feature type="transmembrane region" description="Helical" evidence="1">
    <location>
        <begin position="320"/>
        <end position="341"/>
    </location>
</feature>
<protein>
    <recommendedName>
        <fullName evidence="4">Glycosyltransferase RgtA/B/C/D-like domain-containing protein</fullName>
    </recommendedName>
</protein>
<feature type="transmembrane region" description="Helical" evidence="1">
    <location>
        <begin position="197"/>
        <end position="213"/>
    </location>
</feature>
<accession>A0ABS0JA41</accession>
<name>A0ABS0JA41_9BACT</name>
<feature type="transmembrane region" description="Helical" evidence="1">
    <location>
        <begin position="509"/>
        <end position="528"/>
    </location>
</feature>
<dbReference type="Proteomes" id="UP001194469">
    <property type="component" value="Unassembled WGS sequence"/>
</dbReference>
<feature type="transmembrane region" description="Helical" evidence="1">
    <location>
        <begin position="414"/>
        <end position="433"/>
    </location>
</feature>
<feature type="transmembrane region" description="Helical" evidence="1">
    <location>
        <begin position="385"/>
        <end position="402"/>
    </location>
</feature>
<feature type="transmembrane region" description="Helical" evidence="1">
    <location>
        <begin position="116"/>
        <end position="137"/>
    </location>
</feature>
<keyword evidence="1" id="KW-0812">Transmembrane</keyword>
<gene>
    <name evidence="2" type="ORF">FVW20_16750</name>
</gene>
<feature type="transmembrane region" description="Helical" evidence="1">
    <location>
        <begin position="248"/>
        <end position="270"/>
    </location>
</feature>
<keyword evidence="1" id="KW-0472">Membrane</keyword>
<dbReference type="EMBL" id="VRYY01000651">
    <property type="protein sequence ID" value="MBG3878608.1"/>
    <property type="molecule type" value="Genomic_DNA"/>
</dbReference>
<feature type="transmembrane region" description="Helical" evidence="1">
    <location>
        <begin position="219"/>
        <end position="236"/>
    </location>
</feature>
<feature type="transmembrane region" description="Helical" evidence="1">
    <location>
        <begin position="149"/>
        <end position="166"/>
    </location>
</feature>
<proteinExistence type="predicted"/>
<organism evidence="2 3">
    <name type="scientific">Nitratidesulfovibrio oxamicus</name>
    <dbReference type="NCBI Taxonomy" id="32016"/>
    <lineage>
        <taxon>Bacteria</taxon>
        <taxon>Pseudomonadati</taxon>
        <taxon>Thermodesulfobacteriota</taxon>
        <taxon>Desulfovibrionia</taxon>
        <taxon>Desulfovibrionales</taxon>
        <taxon>Desulfovibrionaceae</taxon>
        <taxon>Nitratidesulfovibrio</taxon>
    </lineage>
</organism>
<sequence length="660" mass="73540">MSDSRGWKDVIALVVVVGTVLAMSYTIGANAWWYSKEAIHDDACTLGHSFTMGLDFDLDYMNEVSLGKYAKAYKGTPPVPPGIGVLSAPFVAFFSIFDRLAGHPVIQNHSQYFGSWAFFGVGLASSFYFLFGVYLYYRALRRFIDISPVFAFLLCTGTGILFYVLMRPLMAHSFEFFNYALAFFASVQLYREQGGRQWLYALLAAVAVALAWLTRLHAIFPVLLPVVIVLGFMLTLQTYGRRVFLSKVGMYALCLVPCFTLAILLMYGIYAGPAPKLEAYGNIYSYVPVYTTLLKFVGDVLALVGSRLLLVPVILVGNSFPLWCFMPIVFFGIGGLFIHGALAMRRQGRRSLWALWVLLAFAYLIGPVSAVLLWRMPGSAYGFRYLYPLVPLGFLGFVLWRLRAGDSPGVATRVFMAVVLVASLFGTMAPVAFNSNPVWGYTQSPVNEFGLNEGVSARDNLYRTIAWLRHPSFFRVSLGYGPGFVFLPDSYPGLSHKHSFMHQNSYKQIYVMFALWGGATMLLGMHALRRREQKLAARVSAGMFLPVAGTMVLLWHGCYVYYQHRPEAASALLEQARSLKDEIAAGGVGSGPYGLRDGFSIIKTGENNVQFLYRASGAEHKLIILNAPDAGMVVLFHPDERDPMRPWWAYGFWTPGAQSW</sequence>
<evidence type="ECO:0008006" key="4">
    <source>
        <dbReference type="Google" id="ProtNLM"/>
    </source>
</evidence>
<keyword evidence="1" id="KW-1133">Transmembrane helix</keyword>
<feature type="transmembrane region" description="Helical" evidence="1">
    <location>
        <begin position="353"/>
        <end position="373"/>
    </location>
</feature>
<reference evidence="2 3" key="1">
    <citation type="submission" date="2019-08" db="EMBL/GenBank/DDBJ databases">
        <authorList>
            <person name="Luo N."/>
        </authorList>
    </citation>
    <scope>NUCLEOTIDE SEQUENCE [LARGE SCALE GENOMIC DNA]</scope>
    <source>
        <strain evidence="2 3">NCIMB 9442</strain>
    </source>
</reference>
<evidence type="ECO:0000256" key="1">
    <source>
        <dbReference type="SAM" id="Phobius"/>
    </source>
</evidence>
<dbReference type="RefSeq" id="WP_196610480.1">
    <property type="nucleotide sequence ID" value="NZ_VRYY01000651.1"/>
</dbReference>
<evidence type="ECO:0000313" key="3">
    <source>
        <dbReference type="Proteomes" id="UP001194469"/>
    </source>
</evidence>
<keyword evidence="3" id="KW-1185">Reference proteome</keyword>